<evidence type="ECO:0000259" key="1">
    <source>
        <dbReference type="Pfam" id="PF03551"/>
    </source>
</evidence>
<dbReference type="Proteomes" id="UP000050430">
    <property type="component" value="Unassembled WGS sequence"/>
</dbReference>
<proteinExistence type="predicted"/>
<dbReference type="PANTHER" id="PTHR33169">
    <property type="entry name" value="PADR-FAMILY TRANSCRIPTIONAL REGULATOR"/>
    <property type="match status" value="1"/>
</dbReference>
<reference evidence="2 3" key="1">
    <citation type="submission" date="2015-07" db="EMBL/GenBank/DDBJ databases">
        <title>Genome sequence of Leptolinea tardivitalis DSM 16556.</title>
        <authorList>
            <person name="Hemp J."/>
            <person name="Ward L.M."/>
            <person name="Pace L.A."/>
            <person name="Fischer W.W."/>
        </authorList>
    </citation>
    <scope>NUCLEOTIDE SEQUENCE [LARGE SCALE GENOMIC DNA]</scope>
    <source>
        <strain evidence="2 3">YMTK-2</strain>
    </source>
</reference>
<dbReference type="AlphaFoldDB" id="A0A0P6XDG4"/>
<feature type="domain" description="Transcription regulator PadR N-terminal" evidence="1">
    <location>
        <begin position="25"/>
        <end position="88"/>
    </location>
</feature>
<name>A0A0P6XDG4_9CHLR</name>
<accession>A0A0P6XDG4</accession>
<evidence type="ECO:0000313" key="3">
    <source>
        <dbReference type="Proteomes" id="UP000050430"/>
    </source>
</evidence>
<protein>
    <submittedName>
        <fullName evidence="2">PadR family transcriptional regulator</fullName>
    </submittedName>
</protein>
<dbReference type="Pfam" id="PF03551">
    <property type="entry name" value="PadR"/>
    <property type="match status" value="1"/>
</dbReference>
<dbReference type="Gene3D" id="1.10.10.10">
    <property type="entry name" value="Winged helix-like DNA-binding domain superfamily/Winged helix DNA-binding domain"/>
    <property type="match status" value="1"/>
</dbReference>
<evidence type="ECO:0000313" key="2">
    <source>
        <dbReference type="EMBL" id="KPL73222.1"/>
    </source>
</evidence>
<sequence length="109" mass="12606">MIQKELQKYLPLSESTYYIMLSLVEPRHGYGVMQYVEKISRQSVTIGPGTLYGAFANLEKEHLIRSVGEEDRRKYFVLTDEGREVLAEQIRRLTIMAENGNLVIPDLEK</sequence>
<dbReference type="InterPro" id="IPR005149">
    <property type="entry name" value="Tscrpt_reg_PadR_N"/>
</dbReference>
<dbReference type="InterPro" id="IPR036390">
    <property type="entry name" value="WH_DNA-bd_sf"/>
</dbReference>
<dbReference type="EMBL" id="LGCK01000006">
    <property type="protein sequence ID" value="KPL73222.1"/>
    <property type="molecule type" value="Genomic_DNA"/>
</dbReference>
<dbReference type="SUPFAM" id="SSF46785">
    <property type="entry name" value="Winged helix' DNA-binding domain"/>
    <property type="match status" value="1"/>
</dbReference>
<organism evidence="2 3">
    <name type="scientific">Leptolinea tardivitalis</name>
    <dbReference type="NCBI Taxonomy" id="229920"/>
    <lineage>
        <taxon>Bacteria</taxon>
        <taxon>Bacillati</taxon>
        <taxon>Chloroflexota</taxon>
        <taxon>Anaerolineae</taxon>
        <taxon>Anaerolineales</taxon>
        <taxon>Anaerolineaceae</taxon>
        <taxon>Leptolinea</taxon>
    </lineage>
</organism>
<gene>
    <name evidence="2" type="ORF">ADM99_03020</name>
</gene>
<dbReference type="STRING" id="229920.ADM99_03020"/>
<dbReference type="RefSeq" id="WP_062421616.1">
    <property type="nucleotide sequence ID" value="NZ_BBYA01000009.1"/>
</dbReference>
<keyword evidence="3" id="KW-1185">Reference proteome</keyword>
<dbReference type="PANTHER" id="PTHR33169:SF13">
    <property type="entry name" value="PADR-FAMILY TRANSCRIPTIONAL REGULATOR"/>
    <property type="match status" value="1"/>
</dbReference>
<comment type="caution">
    <text evidence="2">The sequence shown here is derived from an EMBL/GenBank/DDBJ whole genome shotgun (WGS) entry which is preliminary data.</text>
</comment>
<dbReference type="InterPro" id="IPR036388">
    <property type="entry name" value="WH-like_DNA-bd_sf"/>
</dbReference>
<dbReference type="InterPro" id="IPR052509">
    <property type="entry name" value="Metal_resp_DNA-bind_regulator"/>
</dbReference>